<keyword evidence="10" id="KW-0119">Carbohydrate metabolism</keyword>
<evidence type="ECO:0000256" key="4">
    <source>
        <dbReference type="ARBA" id="ARBA00022723"/>
    </source>
</evidence>
<keyword evidence="4" id="KW-0479">Metal-binding</keyword>
<evidence type="ECO:0000256" key="2">
    <source>
        <dbReference type="ARBA" id="ARBA00022490"/>
    </source>
</evidence>
<dbReference type="InterPro" id="IPR006206">
    <property type="entry name" value="Mevalonate/galactokinase"/>
</dbReference>
<dbReference type="Proteomes" id="UP000627292">
    <property type="component" value="Unassembled WGS sequence"/>
</dbReference>
<dbReference type="InterPro" id="IPR019539">
    <property type="entry name" value="GalKase_N"/>
</dbReference>
<dbReference type="EC" id="2.7.1.6" evidence="11"/>
<dbReference type="PRINTS" id="PR00473">
    <property type="entry name" value="GALCTOKINASE"/>
</dbReference>
<dbReference type="SUPFAM" id="SSF54211">
    <property type="entry name" value="Ribosomal protein S5 domain 2-like"/>
    <property type="match status" value="1"/>
</dbReference>
<dbReference type="EMBL" id="BMIB01000004">
    <property type="protein sequence ID" value="GGH77200.1"/>
    <property type="molecule type" value="Genomic_DNA"/>
</dbReference>
<evidence type="ECO:0000256" key="7">
    <source>
        <dbReference type="ARBA" id="ARBA00022840"/>
    </source>
</evidence>
<comment type="caution">
    <text evidence="15">The sequence shown here is derived from an EMBL/GenBank/DDBJ whole genome shotgun (WGS) entry which is preliminary data.</text>
</comment>
<dbReference type="PRINTS" id="PR00959">
    <property type="entry name" value="MEVGALKINASE"/>
</dbReference>
<sequence length="384" mass="42162">MNNQVQQAKELFEQKFGTTPKVFFSPGRINLIGEHVDYNNGFVMPAAIDKGVVFAIAPNNTTRLRVHSIDMKEDLELELDQVAPKEGWANYILGVVDQFQKRGLPIKGFDVAFGGNLPAGAGLSSSAAVECGLASGLNTIFNAGLSRVDIALLSQKAEHTFPGVKCGIMDQFANMMGEKDHVLLLDCDTMEYKALPLQLQGHVIMLINTKVHHSLASGEYNVRRQQCETGLAILKEIYPGTTTFRDLTPEQVQQAEGKLDKDVYRRCLFVTQEIQRTQKAAVLLQDHKLKEFGQLMFATHEGLSKLYDVSCPELDFLVEQAKEHPAIVGSRLMGGGFGGCTINIVEEAQASGIAAKISEAYKAKFNVDAEVYIMQTGNGTYEIA</sequence>
<dbReference type="GO" id="GO:0004335">
    <property type="term" value="F:galactokinase activity"/>
    <property type="evidence" value="ECO:0007669"/>
    <property type="project" value="UniProtKB-UniRule"/>
</dbReference>
<dbReference type="RefSeq" id="WP_188956250.1">
    <property type="nucleotide sequence ID" value="NZ_BMIB01000004.1"/>
</dbReference>
<evidence type="ECO:0000256" key="1">
    <source>
        <dbReference type="ARBA" id="ARBA00006566"/>
    </source>
</evidence>
<comment type="similarity">
    <text evidence="1">Belongs to the GHMP kinase family. GalK subfamily.</text>
</comment>
<dbReference type="InterPro" id="IPR006203">
    <property type="entry name" value="GHMP_knse_ATP-bd_CS"/>
</dbReference>
<dbReference type="InterPro" id="IPR013750">
    <property type="entry name" value="GHMP_kinase_C_dom"/>
</dbReference>
<dbReference type="GO" id="GO:0005829">
    <property type="term" value="C:cytosol"/>
    <property type="evidence" value="ECO:0007669"/>
    <property type="project" value="TreeGrafter"/>
</dbReference>
<feature type="domain" description="GHMP kinase N-terminal" evidence="12">
    <location>
        <begin position="90"/>
        <end position="177"/>
    </location>
</feature>
<evidence type="ECO:0000256" key="9">
    <source>
        <dbReference type="ARBA" id="ARBA00023144"/>
    </source>
</evidence>
<dbReference type="Pfam" id="PF10509">
    <property type="entry name" value="GalKase_gal_bdg"/>
    <property type="match status" value="1"/>
</dbReference>
<keyword evidence="2" id="KW-0963">Cytoplasm</keyword>
<evidence type="ECO:0000256" key="6">
    <source>
        <dbReference type="ARBA" id="ARBA00022777"/>
    </source>
</evidence>
<organism evidence="15 16">
    <name type="scientific">Filimonas zeae</name>
    <dbReference type="NCBI Taxonomy" id="1737353"/>
    <lineage>
        <taxon>Bacteria</taxon>
        <taxon>Pseudomonadati</taxon>
        <taxon>Bacteroidota</taxon>
        <taxon>Chitinophagia</taxon>
        <taxon>Chitinophagales</taxon>
        <taxon>Chitinophagaceae</taxon>
        <taxon>Filimonas</taxon>
    </lineage>
</organism>
<name>A0A917J264_9BACT</name>
<dbReference type="InterPro" id="IPR006204">
    <property type="entry name" value="GHMP_kinase_N_dom"/>
</dbReference>
<keyword evidence="7" id="KW-0067">ATP-binding</keyword>
<keyword evidence="5" id="KW-0547">Nucleotide-binding</keyword>
<feature type="domain" description="Galactokinase N-terminal" evidence="14">
    <location>
        <begin position="10"/>
        <end position="58"/>
    </location>
</feature>
<keyword evidence="6" id="KW-0418">Kinase</keyword>
<evidence type="ECO:0000256" key="11">
    <source>
        <dbReference type="NCBIfam" id="TIGR00131"/>
    </source>
</evidence>
<reference evidence="15" key="1">
    <citation type="journal article" date="2014" name="Int. J. Syst. Evol. Microbiol.">
        <title>Complete genome sequence of Corynebacterium casei LMG S-19264T (=DSM 44701T), isolated from a smear-ripened cheese.</title>
        <authorList>
            <consortium name="US DOE Joint Genome Institute (JGI-PGF)"/>
            <person name="Walter F."/>
            <person name="Albersmeier A."/>
            <person name="Kalinowski J."/>
            <person name="Ruckert C."/>
        </authorList>
    </citation>
    <scope>NUCLEOTIDE SEQUENCE</scope>
    <source>
        <strain evidence="15">CGMCC 1.15290</strain>
    </source>
</reference>
<dbReference type="PROSITE" id="PS00627">
    <property type="entry name" value="GHMP_KINASES_ATP"/>
    <property type="match status" value="1"/>
</dbReference>
<reference evidence="15" key="2">
    <citation type="submission" date="2020-09" db="EMBL/GenBank/DDBJ databases">
        <authorList>
            <person name="Sun Q."/>
            <person name="Zhou Y."/>
        </authorList>
    </citation>
    <scope>NUCLEOTIDE SEQUENCE</scope>
    <source>
        <strain evidence="15">CGMCC 1.15290</strain>
    </source>
</reference>
<evidence type="ECO:0000256" key="8">
    <source>
        <dbReference type="ARBA" id="ARBA00022842"/>
    </source>
</evidence>
<evidence type="ECO:0000256" key="3">
    <source>
        <dbReference type="ARBA" id="ARBA00022679"/>
    </source>
</evidence>
<dbReference type="PANTHER" id="PTHR10457">
    <property type="entry name" value="MEVALONATE KINASE/GALACTOKINASE"/>
    <property type="match status" value="1"/>
</dbReference>
<evidence type="ECO:0000259" key="12">
    <source>
        <dbReference type="Pfam" id="PF00288"/>
    </source>
</evidence>
<evidence type="ECO:0000256" key="5">
    <source>
        <dbReference type="ARBA" id="ARBA00022741"/>
    </source>
</evidence>
<evidence type="ECO:0000313" key="16">
    <source>
        <dbReference type="Proteomes" id="UP000627292"/>
    </source>
</evidence>
<dbReference type="AlphaFoldDB" id="A0A917J264"/>
<dbReference type="GO" id="GO:0046872">
    <property type="term" value="F:metal ion binding"/>
    <property type="evidence" value="ECO:0007669"/>
    <property type="project" value="UniProtKB-KW"/>
</dbReference>
<dbReference type="InterPro" id="IPR000705">
    <property type="entry name" value="Galactokinase"/>
</dbReference>
<evidence type="ECO:0000256" key="10">
    <source>
        <dbReference type="ARBA" id="ARBA00023277"/>
    </source>
</evidence>
<dbReference type="GO" id="GO:0006012">
    <property type="term" value="P:galactose metabolic process"/>
    <property type="evidence" value="ECO:0007669"/>
    <property type="project" value="UniProtKB-UniRule"/>
</dbReference>
<dbReference type="InterPro" id="IPR014721">
    <property type="entry name" value="Ribsml_uS5_D2-typ_fold_subgr"/>
</dbReference>
<gene>
    <name evidence="15" type="ORF">GCM10011379_43190</name>
</gene>
<keyword evidence="16" id="KW-1185">Reference proteome</keyword>
<evidence type="ECO:0000259" key="14">
    <source>
        <dbReference type="Pfam" id="PF10509"/>
    </source>
</evidence>
<dbReference type="InterPro" id="IPR019741">
    <property type="entry name" value="Galactokinase_CS"/>
</dbReference>
<dbReference type="Gene3D" id="3.30.230.10">
    <property type="match status" value="1"/>
</dbReference>
<evidence type="ECO:0000313" key="15">
    <source>
        <dbReference type="EMBL" id="GGH77200.1"/>
    </source>
</evidence>
<keyword evidence="3" id="KW-0808">Transferase</keyword>
<protein>
    <recommendedName>
        <fullName evidence="11">Galactokinase</fullName>
        <ecNumber evidence="11">2.7.1.6</ecNumber>
    </recommendedName>
</protein>
<dbReference type="Pfam" id="PF08544">
    <property type="entry name" value="GHMP_kinases_C"/>
    <property type="match status" value="1"/>
</dbReference>
<dbReference type="GO" id="GO:0005524">
    <property type="term" value="F:ATP binding"/>
    <property type="evidence" value="ECO:0007669"/>
    <property type="project" value="UniProtKB-UniRule"/>
</dbReference>
<dbReference type="InterPro" id="IPR036554">
    <property type="entry name" value="GHMP_kinase_C_sf"/>
</dbReference>
<feature type="domain" description="GHMP kinase C-terminal" evidence="13">
    <location>
        <begin position="282"/>
        <end position="362"/>
    </location>
</feature>
<dbReference type="NCBIfam" id="TIGR00131">
    <property type="entry name" value="gal_kin"/>
    <property type="match status" value="1"/>
</dbReference>
<dbReference type="Pfam" id="PF00288">
    <property type="entry name" value="GHMP_kinases_N"/>
    <property type="match status" value="1"/>
</dbReference>
<dbReference type="FunFam" id="3.30.70.890:FF:000001">
    <property type="entry name" value="Galactokinase"/>
    <property type="match status" value="1"/>
</dbReference>
<dbReference type="PIRSF" id="PIRSF000530">
    <property type="entry name" value="Galactokinase"/>
    <property type="match status" value="1"/>
</dbReference>
<dbReference type="InterPro" id="IPR020568">
    <property type="entry name" value="Ribosomal_Su5_D2-typ_SF"/>
</dbReference>
<keyword evidence="9" id="KW-0299">Galactose metabolism</keyword>
<dbReference type="SUPFAM" id="SSF55060">
    <property type="entry name" value="GHMP Kinase, C-terminal domain"/>
    <property type="match status" value="1"/>
</dbReference>
<dbReference type="FunFam" id="3.30.230.10:FF:000017">
    <property type="entry name" value="Galactokinase"/>
    <property type="match status" value="1"/>
</dbReference>
<proteinExistence type="inferred from homology"/>
<dbReference type="PROSITE" id="PS00106">
    <property type="entry name" value="GALACTOKINASE"/>
    <property type="match status" value="1"/>
</dbReference>
<dbReference type="PANTHER" id="PTHR10457:SF7">
    <property type="entry name" value="GALACTOKINASE-RELATED"/>
    <property type="match status" value="1"/>
</dbReference>
<accession>A0A917J264</accession>
<dbReference type="Gene3D" id="3.30.70.890">
    <property type="entry name" value="GHMP kinase, C-terminal domain"/>
    <property type="match status" value="1"/>
</dbReference>
<keyword evidence="8" id="KW-0460">Magnesium</keyword>
<evidence type="ECO:0000259" key="13">
    <source>
        <dbReference type="Pfam" id="PF08544"/>
    </source>
</evidence>